<keyword evidence="5" id="KW-0326">Glycosidase</keyword>
<dbReference type="PROSITE" id="PS51257">
    <property type="entry name" value="PROKAR_LIPOPROTEIN"/>
    <property type="match status" value="1"/>
</dbReference>
<dbReference type="GO" id="GO:0009254">
    <property type="term" value="P:peptidoglycan turnover"/>
    <property type="evidence" value="ECO:0007669"/>
    <property type="project" value="TreeGrafter"/>
</dbReference>
<evidence type="ECO:0000313" key="10">
    <source>
        <dbReference type="Proteomes" id="UP000198403"/>
    </source>
</evidence>
<dbReference type="InterPro" id="IPR017853">
    <property type="entry name" value="GH"/>
</dbReference>
<feature type="chain" id="PRO_5039278469" description="beta-N-acetylhexosaminidase" evidence="7">
    <location>
        <begin position="24"/>
        <end position="397"/>
    </location>
</feature>
<name>A0A238UMW1_9ACTN</name>
<keyword evidence="10" id="KW-1185">Reference proteome</keyword>
<dbReference type="AlphaFoldDB" id="A0A238UMW1"/>
<dbReference type="PROSITE" id="PS00775">
    <property type="entry name" value="GLYCOSYL_HYDROL_F3"/>
    <property type="match status" value="1"/>
</dbReference>
<proteinExistence type="inferred from homology"/>
<dbReference type="GO" id="GO:0004563">
    <property type="term" value="F:beta-N-acetylhexosaminidase activity"/>
    <property type="evidence" value="ECO:0007669"/>
    <property type="project" value="UniProtKB-EC"/>
</dbReference>
<dbReference type="Pfam" id="PF00933">
    <property type="entry name" value="Glyco_hydro_3"/>
    <property type="match status" value="1"/>
</dbReference>
<feature type="domain" description="Glycoside hydrolase family 3 N-terminal" evidence="8">
    <location>
        <begin position="84"/>
        <end position="377"/>
    </location>
</feature>
<protein>
    <recommendedName>
        <fullName evidence="3">beta-N-acetylhexosaminidase</fullName>
        <ecNumber evidence="3">3.2.1.52</ecNumber>
    </recommendedName>
</protein>
<dbReference type="RefSeq" id="WP_089334615.1">
    <property type="nucleotide sequence ID" value="NZ_FZNO01000001.1"/>
</dbReference>
<evidence type="ECO:0000313" key="9">
    <source>
        <dbReference type="EMBL" id="SNR23344.1"/>
    </source>
</evidence>
<dbReference type="InterPro" id="IPR036962">
    <property type="entry name" value="Glyco_hydro_3_N_sf"/>
</dbReference>
<dbReference type="GO" id="GO:0005975">
    <property type="term" value="P:carbohydrate metabolic process"/>
    <property type="evidence" value="ECO:0007669"/>
    <property type="project" value="InterPro"/>
</dbReference>
<dbReference type="OrthoDB" id="9805821at2"/>
<feature type="signal peptide" evidence="7">
    <location>
        <begin position="1"/>
        <end position="23"/>
    </location>
</feature>
<evidence type="ECO:0000256" key="5">
    <source>
        <dbReference type="ARBA" id="ARBA00023295"/>
    </source>
</evidence>
<dbReference type="EMBL" id="FZNO01000001">
    <property type="protein sequence ID" value="SNR23344.1"/>
    <property type="molecule type" value="Genomic_DNA"/>
</dbReference>
<evidence type="ECO:0000259" key="8">
    <source>
        <dbReference type="Pfam" id="PF00933"/>
    </source>
</evidence>
<evidence type="ECO:0000256" key="2">
    <source>
        <dbReference type="ARBA" id="ARBA00005336"/>
    </source>
</evidence>
<evidence type="ECO:0000256" key="3">
    <source>
        <dbReference type="ARBA" id="ARBA00012663"/>
    </source>
</evidence>
<dbReference type="PANTHER" id="PTHR30480:SF13">
    <property type="entry name" value="BETA-HEXOSAMINIDASE"/>
    <property type="match status" value="1"/>
</dbReference>
<dbReference type="PANTHER" id="PTHR30480">
    <property type="entry name" value="BETA-HEXOSAMINIDASE-RELATED"/>
    <property type="match status" value="1"/>
</dbReference>
<dbReference type="InterPro" id="IPR019800">
    <property type="entry name" value="Glyco_hydro_3_AS"/>
</dbReference>
<dbReference type="InterPro" id="IPR001764">
    <property type="entry name" value="Glyco_hydro_3_N"/>
</dbReference>
<organism evidence="9 10">
    <name type="scientific">Blastococcus mobilis</name>
    <dbReference type="NCBI Taxonomy" id="1938746"/>
    <lineage>
        <taxon>Bacteria</taxon>
        <taxon>Bacillati</taxon>
        <taxon>Actinomycetota</taxon>
        <taxon>Actinomycetes</taxon>
        <taxon>Geodermatophilales</taxon>
        <taxon>Geodermatophilaceae</taxon>
        <taxon>Blastococcus</taxon>
    </lineage>
</organism>
<dbReference type="Gene3D" id="3.20.20.300">
    <property type="entry name" value="Glycoside hydrolase, family 3, N-terminal domain"/>
    <property type="match status" value="1"/>
</dbReference>
<evidence type="ECO:0000256" key="1">
    <source>
        <dbReference type="ARBA" id="ARBA00001231"/>
    </source>
</evidence>
<dbReference type="InterPro" id="IPR050226">
    <property type="entry name" value="NagZ_Beta-hexosaminidase"/>
</dbReference>
<reference evidence="9 10" key="1">
    <citation type="submission" date="2017-06" db="EMBL/GenBank/DDBJ databases">
        <authorList>
            <person name="Kim H.J."/>
            <person name="Triplett B.A."/>
        </authorList>
    </citation>
    <scope>NUCLEOTIDE SEQUENCE [LARGE SCALE GENOMIC DNA]</scope>
    <source>
        <strain evidence="9 10">DSM 44272</strain>
    </source>
</reference>
<keyword evidence="4" id="KW-0378">Hydrolase</keyword>
<evidence type="ECO:0000256" key="7">
    <source>
        <dbReference type="SAM" id="SignalP"/>
    </source>
</evidence>
<dbReference type="SUPFAM" id="SSF51445">
    <property type="entry name" value="(Trans)glycosidases"/>
    <property type="match status" value="1"/>
</dbReference>
<gene>
    <name evidence="9" type="ORF">SAMN06272737_10185</name>
</gene>
<accession>A0A238UMW1</accession>
<dbReference type="EC" id="3.2.1.52" evidence="3"/>
<dbReference type="Proteomes" id="UP000198403">
    <property type="component" value="Unassembled WGS sequence"/>
</dbReference>
<keyword evidence="7" id="KW-0732">Signal</keyword>
<feature type="region of interest" description="Disordered" evidence="6">
    <location>
        <begin position="26"/>
        <end position="51"/>
    </location>
</feature>
<comment type="similarity">
    <text evidence="2">Belongs to the glycosyl hydrolase 3 family.</text>
</comment>
<evidence type="ECO:0000256" key="6">
    <source>
        <dbReference type="SAM" id="MobiDB-lite"/>
    </source>
</evidence>
<sequence length="397" mass="40529">MSTASRPRLRAAVLCALVTLVTACSPGGEPTPRREASATSAAPSSRPPGPDERVEVVMAGLDRRARAAQLFVTGVPLADLASGDSVAQSGVGGLFLAGRSVAPAAELAATAERWQSLSPGPRLWVAVDQEGGAVQSLTGPGFERLPSALDQAALPPAELTALAGDMGTALRDAGINLDLAPVADVVPPGTEAANEPIGAHDRHYGSTPESAATAVATVVDGLAQAGVTATLKHFPGLGRVRDNTDTTAGVTDPTTTADDAQVTLFADLARSPAHPFVMVSSATYPQIDPAAQAAFSPVVVTDLLRKRLRFDGVVISDDLGSARAVRDVPPGERAVRFLAAGGTLVLTVEPAIVPEMIDAVLARSEADPSFAATVDDAVRTALLAKERAGLLATDVSR</sequence>
<comment type="catalytic activity">
    <reaction evidence="1">
        <text>Hydrolysis of terminal non-reducing N-acetyl-D-hexosamine residues in N-acetyl-beta-D-hexosaminides.</text>
        <dbReference type="EC" id="3.2.1.52"/>
    </reaction>
</comment>
<evidence type="ECO:0000256" key="4">
    <source>
        <dbReference type="ARBA" id="ARBA00022801"/>
    </source>
</evidence>